<accession>A0A659RR98</accession>
<protein>
    <submittedName>
        <fullName evidence="1">HslU--HslV peptidase ATPase subunit</fullName>
    </submittedName>
</protein>
<evidence type="ECO:0000313" key="1">
    <source>
        <dbReference type="EMBL" id="TGD06338.1"/>
    </source>
</evidence>
<reference evidence="1 2" key="1">
    <citation type="submission" date="2018-03" db="EMBL/GenBank/DDBJ databases">
        <title>Non-Typhoidal Salmonella genome sequencing and assembly.</title>
        <authorList>
            <person name="Matchawe C."/>
        </authorList>
    </citation>
    <scope>NUCLEOTIDE SEQUENCE [LARGE SCALE GENOMIC DNA]</scope>
    <source>
        <strain evidence="1 2">35dea</strain>
    </source>
</reference>
<dbReference type="Proteomes" id="UP000298491">
    <property type="component" value="Unassembled WGS sequence"/>
</dbReference>
<gene>
    <name evidence="1" type="primary">hslU</name>
    <name evidence="1" type="ORF">C9F09_00650</name>
</gene>
<organism evidence="1 2">
    <name type="scientific">Salmonella enterica subsp. enterica serovar Wilhelmsburg</name>
    <dbReference type="NCBI Taxonomy" id="1960126"/>
    <lineage>
        <taxon>Bacteria</taxon>
        <taxon>Pseudomonadati</taxon>
        <taxon>Pseudomonadota</taxon>
        <taxon>Gammaproteobacteria</taxon>
        <taxon>Enterobacterales</taxon>
        <taxon>Enterobacteriaceae</taxon>
        <taxon>Salmonella</taxon>
    </lineage>
</organism>
<feature type="non-terminal residue" evidence="1">
    <location>
        <position position="1"/>
    </location>
</feature>
<dbReference type="Gene3D" id="1.10.8.10">
    <property type="entry name" value="DNA helicase RuvA subunit, C-terminal domain"/>
    <property type="match status" value="1"/>
</dbReference>
<feature type="non-terminal residue" evidence="1">
    <location>
        <position position="89"/>
    </location>
</feature>
<evidence type="ECO:0000313" key="2">
    <source>
        <dbReference type="Proteomes" id="UP000298491"/>
    </source>
</evidence>
<dbReference type="AlphaFoldDB" id="A0A659RR98"/>
<comment type="caution">
    <text evidence="1">The sequence shown here is derived from an EMBL/GenBank/DDBJ whole genome shotgun (WGS) entry which is preliminary data.</text>
</comment>
<sequence>DAAVNMVRVQAIENNRYRAEELADERILDVLIPPAKNNRGQAEQQQEPSAARQTFRKNLREGQLDAKELEIYLAAAPLGGESMARPGME</sequence>
<name>A0A659RR98_SALET</name>
<dbReference type="FunFam" id="1.10.8.10:FF:000028">
    <property type="entry name" value="ATP-dependent protease ATPase subunit HslU"/>
    <property type="match status" value="1"/>
</dbReference>
<dbReference type="EMBL" id="PYKB01000056">
    <property type="protein sequence ID" value="TGD06338.1"/>
    <property type="molecule type" value="Genomic_DNA"/>
</dbReference>
<proteinExistence type="predicted"/>